<dbReference type="PANTHER" id="PTHR47642:SF5">
    <property type="entry name" value="ATP-DEPENDENT DNA HELICASE"/>
    <property type="match status" value="1"/>
</dbReference>
<dbReference type="PANTHER" id="PTHR47642">
    <property type="entry name" value="ATP-DEPENDENT DNA HELICASE"/>
    <property type="match status" value="1"/>
</dbReference>
<dbReference type="Gene3D" id="3.40.50.300">
    <property type="entry name" value="P-loop containing nucleotide triphosphate hydrolases"/>
    <property type="match status" value="1"/>
</dbReference>
<proteinExistence type="predicted"/>
<name>A0A9N9K250_9GLOM</name>
<sequence length="310" mass="35497">YQTLNENQMKVFKRLETHYNNIIIDGNIEPLRIIIMRTADTGKSYLINAIWQLLQKIATRNGIESFSIIVLVLTRVAAFNIHRTMIHSALSILINSNNIDIKDESLKQLQKKLNGIRYIIINEKSIVGCCMLALIDIRLCQAFPENHNHVWWMISYITGNSEEQCHFRNILMCLYDDNNQFSNATYILPRKVEVNKININMLKSLNSPIARIYTIHTGGNEASKADSDMAKGLESQILLAMGTYVMLRANLYVEAWLVNKAIGTIYDILFEENQGPPALPIAVFVKFDAYNSLMIIFMDNKRTIPIPSIR</sequence>
<gene>
    <name evidence="1" type="ORF">CPELLU_LOCUS18374</name>
</gene>
<dbReference type="OrthoDB" id="1884788at2759"/>
<protein>
    <submittedName>
        <fullName evidence="1">20251_t:CDS:1</fullName>
    </submittedName>
</protein>
<dbReference type="Proteomes" id="UP000789759">
    <property type="component" value="Unassembled WGS sequence"/>
</dbReference>
<comment type="caution">
    <text evidence="1">The sequence shown here is derived from an EMBL/GenBank/DDBJ whole genome shotgun (WGS) entry which is preliminary data.</text>
</comment>
<dbReference type="InterPro" id="IPR051055">
    <property type="entry name" value="PIF1_helicase"/>
</dbReference>
<dbReference type="InterPro" id="IPR027417">
    <property type="entry name" value="P-loop_NTPase"/>
</dbReference>
<dbReference type="EMBL" id="CAJVQA010036293">
    <property type="protein sequence ID" value="CAG8808303.1"/>
    <property type="molecule type" value="Genomic_DNA"/>
</dbReference>
<dbReference type="AlphaFoldDB" id="A0A9N9K250"/>
<evidence type="ECO:0000313" key="2">
    <source>
        <dbReference type="Proteomes" id="UP000789759"/>
    </source>
</evidence>
<accession>A0A9N9K250</accession>
<organism evidence="1 2">
    <name type="scientific">Cetraspora pellucida</name>
    <dbReference type="NCBI Taxonomy" id="1433469"/>
    <lineage>
        <taxon>Eukaryota</taxon>
        <taxon>Fungi</taxon>
        <taxon>Fungi incertae sedis</taxon>
        <taxon>Mucoromycota</taxon>
        <taxon>Glomeromycotina</taxon>
        <taxon>Glomeromycetes</taxon>
        <taxon>Diversisporales</taxon>
        <taxon>Gigasporaceae</taxon>
        <taxon>Cetraspora</taxon>
    </lineage>
</organism>
<keyword evidence="2" id="KW-1185">Reference proteome</keyword>
<feature type="non-terminal residue" evidence="1">
    <location>
        <position position="1"/>
    </location>
</feature>
<evidence type="ECO:0000313" key="1">
    <source>
        <dbReference type="EMBL" id="CAG8808303.1"/>
    </source>
</evidence>
<reference evidence="1" key="1">
    <citation type="submission" date="2021-06" db="EMBL/GenBank/DDBJ databases">
        <authorList>
            <person name="Kallberg Y."/>
            <person name="Tangrot J."/>
            <person name="Rosling A."/>
        </authorList>
    </citation>
    <scope>NUCLEOTIDE SEQUENCE</scope>
    <source>
        <strain evidence="1">FL966</strain>
    </source>
</reference>